<sequence>MSEMDADGGLPEFPNNTVCATYGAGYCDSQCPQDIKFINGEVRRAACIHRQARSDTRIRLTKDLGMKWRDHINTISHGHV</sequence>
<evidence type="ECO:0000256" key="2">
    <source>
        <dbReference type="ARBA" id="ARBA00006044"/>
    </source>
</evidence>
<organism evidence="10 11">
    <name type="scientific">Grifola frondosa</name>
    <name type="common">Maitake</name>
    <name type="synonym">Polyporus frondosus</name>
    <dbReference type="NCBI Taxonomy" id="5627"/>
    <lineage>
        <taxon>Eukaryota</taxon>
        <taxon>Fungi</taxon>
        <taxon>Dikarya</taxon>
        <taxon>Basidiomycota</taxon>
        <taxon>Agaricomycotina</taxon>
        <taxon>Agaricomycetes</taxon>
        <taxon>Polyporales</taxon>
        <taxon>Grifolaceae</taxon>
        <taxon>Grifola</taxon>
    </lineage>
</organism>
<dbReference type="GO" id="GO:0016162">
    <property type="term" value="F:cellulose 1,4-beta-cellobiosidase activity"/>
    <property type="evidence" value="ECO:0007669"/>
    <property type="project" value="UniProtKB-EC"/>
</dbReference>
<dbReference type="Pfam" id="PF00840">
    <property type="entry name" value="Glyco_hydro_7"/>
    <property type="match status" value="1"/>
</dbReference>
<evidence type="ECO:0000256" key="8">
    <source>
        <dbReference type="ARBA" id="ARBA00023295"/>
    </source>
</evidence>
<dbReference type="Proteomes" id="UP000092993">
    <property type="component" value="Unassembled WGS sequence"/>
</dbReference>
<dbReference type="STRING" id="5627.A0A1C7MF26"/>
<dbReference type="EC" id="3.2.1.91" evidence="3"/>
<comment type="catalytic activity">
    <reaction evidence="1">
        <text>Hydrolysis of (1-&gt;4)-beta-D-glucosidic linkages in cellulose and cellotetraose, releasing cellobiose from the non-reducing ends of the chains.</text>
        <dbReference type="EC" id="3.2.1.91"/>
    </reaction>
</comment>
<proteinExistence type="inferred from homology"/>
<evidence type="ECO:0000256" key="5">
    <source>
        <dbReference type="ARBA" id="ARBA00022801"/>
    </source>
</evidence>
<name>A0A1C7MF26_GRIFR</name>
<dbReference type="PANTHER" id="PTHR33753">
    <property type="entry name" value="1,4-BETA-D-GLUCAN CELLOBIOHYDROLASE B"/>
    <property type="match status" value="1"/>
</dbReference>
<evidence type="ECO:0000256" key="6">
    <source>
        <dbReference type="ARBA" id="ARBA00023001"/>
    </source>
</evidence>
<evidence type="ECO:0000256" key="4">
    <source>
        <dbReference type="ARBA" id="ARBA00022729"/>
    </source>
</evidence>
<dbReference type="InterPro" id="IPR001722">
    <property type="entry name" value="Glyco_hydro_7"/>
</dbReference>
<keyword evidence="6" id="KW-0136">Cellulose degradation</keyword>
<dbReference type="InterPro" id="IPR037019">
    <property type="entry name" value="Glyco_hydro_7_sf"/>
</dbReference>
<protein>
    <recommendedName>
        <fullName evidence="3">cellulose 1,4-beta-cellobiosidase (non-reducing end)</fullName>
        <ecNumber evidence="3">3.2.1.91</ecNumber>
    </recommendedName>
</protein>
<keyword evidence="11" id="KW-1185">Reference proteome</keyword>
<dbReference type="PANTHER" id="PTHR33753:SF2">
    <property type="entry name" value="GLYCOSIDE HYDROLASE FAMILY 7 PROTEIN"/>
    <property type="match status" value="1"/>
</dbReference>
<dbReference type="SUPFAM" id="SSF49899">
    <property type="entry name" value="Concanavalin A-like lectins/glucanases"/>
    <property type="match status" value="1"/>
</dbReference>
<reference evidence="10 11" key="1">
    <citation type="submission" date="2016-03" db="EMBL/GenBank/DDBJ databases">
        <title>Whole genome sequencing of Grifola frondosa 9006-11.</title>
        <authorList>
            <person name="Min B."/>
            <person name="Park H."/>
            <person name="Kim J.-G."/>
            <person name="Cho H."/>
            <person name="Oh Y.-L."/>
            <person name="Kong W.-S."/>
            <person name="Choi I.-G."/>
        </authorList>
    </citation>
    <scope>NUCLEOTIDE SEQUENCE [LARGE SCALE GENOMIC DNA]</scope>
    <source>
        <strain evidence="10 11">9006-11</strain>
    </source>
</reference>
<comment type="caution">
    <text evidence="10">The sequence shown here is derived from an EMBL/GenBank/DDBJ whole genome shotgun (WGS) entry which is preliminary data.</text>
</comment>
<dbReference type="AlphaFoldDB" id="A0A1C7MF26"/>
<keyword evidence="4" id="KW-0732">Signal</keyword>
<comment type="similarity">
    <text evidence="2">Belongs to the glycosyl hydrolase 7 (cellulase C) family.</text>
</comment>
<evidence type="ECO:0000313" key="10">
    <source>
        <dbReference type="EMBL" id="OBZ75029.1"/>
    </source>
</evidence>
<dbReference type="OrthoDB" id="163790at2759"/>
<keyword evidence="7" id="KW-0119">Carbohydrate metabolism</keyword>
<dbReference type="Gene3D" id="2.70.100.10">
    <property type="entry name" value="Glycoside hydrolase, family 7, domain"/>
    <property type="match status" value="1"/>
</dbReference>
<evidence type="ECO:0000256" key="1">
    <source>
        <dbReference type="ARBA" id="ARBA00001641"/>
    </source>
</evidence>
<gene>
    <name evidence="10" type="ORF">A0H81_05292</name>
</gene>
<dbReference type="EMBL" id="LUGG01000005">
    <property type="protein sequence ID" value="OBZ75029.1"/>
    <property type="molecule type" value="Genomic_DNA"/>
</dbReference>
<evidence type="ECO:0000256" key="9">
    <source>
        <dbReference type="ARBA" id="ARBA00023326"/>
    </source>
</evidence>
<keyword evidence="8" id="KW-0326">Glycosidase</keyword>
<accession>A0A1C7MF26</accession>
<dbReference type="GO" id="GO:0030245">
    <property type="term" value="P:cellulose catabolic process"/>
    <property type="evidence" value="ECO:0007669"/>
    <property type="project" value="UniProtKB-KW"/>
</dbReference>
<evidence type="ECO:0000256" key="7">
    <source>
        <dbReference type="ARBA" id="ARBA00023277"/>
    </source>
</evidence>
<evidence type="ECO:0000313" key="11">
    <source>
        <dbReference type="Proteomes" id="UP000092993"/>
    </source>
</evidence>
<keyword evidence="5" id="KW-0378">Hydrolase</keyword>
<keyword evidence="9" id="KW-0624">Polysaccharide degradation</keyword>
<dbReference type="InterPro" id="IPR013320">
    <property type="entry name" value="ConA-like_dom_sf"/>
</dbReference>
<evidence type="ECO:0000256" key="3">
    <source>
        <dbReference type="ARBA" id="ARBA00012561"/>
    </source>
</evidence>